<dbReference type="STRING" id="927083.DB32_000729"/>
<name>A0A0F6VZI6_9BACT</name>
<reference evidence="3 4" key="1">
    <citation type="submission" date="2015-03" db="EMBL/GenBank/DDBJ databases">
        <title>Genome assembly of Sandaracinus amylolyticus DSM 53668.</title>
        <authorList>
            <person name="Sharma G."/>
            <person name="Subramanian S."/>
        </authorList>
    </citation>
    <scope>NUCLEOTIDE SEQUENCE [LARGE SCALE GENOMIC DNA]</scope>
    <source>
        <strain evidence="3 4">DSM 53668</strain>
    </source>
</reference>
<evidence type="ECO:0000313" key="4">
    <source>
        <dbReference type="Proteomes" id="UP000034883"/>
    </source>
</evidence>
<feature type="repeat" description="TPR" evidence="1">
    <location>
        <begin position="27"/>
        <end position="60"/>
    </location>
</feature>
<dbReference type="Gene3D" id="1.25.40.10">
    <property type="entry name" value="Tetratricopeptide repeat domain"/>
    <property type="match status" value="1"/>
</dbReference>
<dbReference type="AlphaFoldDB" id="A0A0F6VZI6"/>
<gene>
    <name evidence="3" type="ORF">DB32_000729</name>
</gene>
<evidence type="ECO:0000256" key="1">
    <source>
        <dbReference type="PROSITE-ProRule" id="PRU00339"/>
    </source>
</evidence>
<dbReference type="InterPro" id="IPR011990">
    <property type="entry name" value="TPR-like_helical_dom_sf"/>
</dbReference>
<keyword evidence="2" id="KW-0732">Signal</keyword>
<keyword evidence="1" id="KW-0802">TPR repeat</keyword>
<dbReference type="Proteomes" id="UP000034883">
    <property type="component" value="Chromosome"/>
</dbReference>
<dbReference type="SUPFAM" id="SSF48452">
    <property type="entry name" value="TPR-like"/>
    <property type="match status" value="1"/>
</dbReference>
<dbReference type="PROSITE" id="PS50005">
    <property type="entry name" value="TPR"/>
    <property type="match status" value="1"/>
</dbReference>
<proteinExistence type="predicted"/>
<dbReference type="EMBL" id="CP011125">
    <property type="protein sequence ID" value="AKF03580.1"/>
    <property type="molecule type" value="Genomic_DNA"/>
</dbReference>
<dbReference type="InterPro" id="IPR019734">
    <property type="entry name" value="TPR_rpt"/>
</dbReference>
<dbReference type="KEGG" id="samy:DB32_000729"/>
<feature type="signal peptide" evidence="2">
    <location>
        <begin position="1"/>
        <end position="19"/>
    </location>
</feature>
<keyword evidence="4" id="KW-1185">Reference proteome</keyword>
<evidence type="ECO:0000256" key="2">
    <source>
        <dbReference type="SAM" id="SignalP"/>
    </source>
</evidence>
<sequence>MISGLVALTIATIAASAHAQTPADEQARTHFESGRLYFERGEYDAALREFEAAYELSHRTQLLYNIYLTLERLGRPGDAADRLEAFVAASTELDAEARANFETRIANLRERAAELAREDEARAARERETTPITPPPDEGIGTLGVIGIAGLAAGGASLLVFAITGGLAAAEDSSLADSCGENAGRTCTEDDVSTLRTLTTTADVTLAIGLVLAAAGGTLLAIDLATTEEAPVAIAPMIGPSVAGVQIGGAL</sequence>
<protein>
    <submittedName>
        <fullName evidence="3">Uncharacterized protein</fullName>
    </submittedName>
</protein>
<feature type="chain" id="PRO_5002511068" evidence="2">
    <location>
        <begin position="20"/>
        <end position="251"/>
    </location>
</feature>
<accession>A0A0F6VZI6</accession>
<evidence type="ECO:0000313" key="3">
    <source>
        <dbReference type="EMBL" id="AKF03580.1"/>
    </source>
</evidence>
<organism evidence="3 4">
    <name type="scientific">Sandaracinus amylolyticus</name>
    <dbReference type="NCBI Taxonomy" id="927083"/>
    <lineage>
        <taxon>Bacteria</taxon>
        <taxon>Pseudomonadati</taxon>
        <taxon>Myxococcota</taxon>
        <taxon>Polyangia</taxon>
        <taxon>Polyangiales</taxon>
        <taxon>Sandaracinaceae</taxon>
        <taxon>Sandaracinus</taxon>
    </lineage>
</organism>